<dbReference type="Proteomes" id="UP000297861">
    <property type="component" value="Unassembled WGS sequence"/>
</dbReference>
<dbReference type="RefSeq" id="WP_134437059.1">
    <property type="nucleotide sequence ID" value="NZ_SOML01000010.1"/>
</dbReference>
<protein>
    <recommendedName>
        <fullName evidence="3">HNH domain-containing protein</fullName>
    </recommendedName>
</protein>
<name>A0A4Y8KX65_9BACT</name>
<evidence type="ECO:0008006" key="3">
    <source>
        <dbReference type="Google" id="ProtNLM"/>
    </source>
</evidence>
<organism evidence="1 2">
    <name type="scientific">Dysgonomonas capnocytophagoides</name>
    <dbReference type="NCBI Taxonomy" id="45254"/>
    <lineage>
        <taxon>Bacteria</taxon>
        <taxon>Pseudomonadati</taxon>
        <taxon>Bacteroidota</taxon>
        <taxon>Bacteroidia</taxon>
        <taxon>Bacteroidales</taxon>
        <taxon>Dysgonomonadaceae</taxon>
        <taxon>Dysgonomonas</taxon>
    </lineage>
</organism>
<sequence length="113" mass="13378">MIDKDRVYTKKVYKIPKTSKKQGVKNRKIAKIKVFLNPVCACKNCNNASVDPAHLLPRSTFPEYYVEEWNLVGMCRFCHNKYDNDLEFRQKQTHLIEIVKAHDELAANRYFRL</sequence>
<comment type="caution">
    <text evidence="1">The sequence shown here is derived from an EMBL/GenBank/DDBJ whole genome shotgun (WGS) entry which is preliminary data.</text>
</comment>
<evidence type="ECO:0000313" key="2">
    <source>
        <dbReference type="Proteomes" id="UP000297861"/>
    </source>
</evidence>
<dbReference type="EMBL" id="SOML01000010">
    <property type="protein sequence ID" value="TFD94647.1"/>
    <property type="molecule type" value="Genomic_DNA"/>
</dbReference>
<dbReference type="OrthoDB" id="9779761at2"/>
<keyword evidence="2" id="KW-1185">Reference proteome</keyword>
<dbReference type="AlphaFoldDB" id="A0A4Y8KX65"/>
<accession>A0A4Y8KX65</accession>
<evidence type="ECO:0000313" key="1">
    <source>
        <dbReference type="EMBL" id="TFD94647.1"/>
    </source>
</evidence>
<gene>
    <name evidence="1" type="ORF">E2605_14845</name>
</gene>
<reference evidence="1 2" key="1">
    <citation type="submission" date="2019-03" db="EMBL/GenBank/DDBJ databases">
        <title>San Antonio Military Medical Center submission to MRSN (WRAIR), pending publication.</title>
        <authorList>
            <person name="Blyth D.M."/>
            <person name="Mccarthy S.L."/>
            <person name="Schall S.E."/>
            <person name="Stam J.A."/>
            <person name="Ong A.C."/>
            <person name="Mcgann P.T."/>
        </authorList>
    </citation>
    <scope>NUCLEOTIDE SEQUENCE [LARGE SCALE GENOMIC DNA]</scope>
    <source>
        <strain evidence="1 2">MRSN571793</strain>
    </source>
</reference>
<proteinExistence type="predicted"/>